<feature type="compositionally biased region" description="Polar residues" evidence="1">
    <location>
        <begin position="1342"/>
        <end position="1352"/>
    </location>
</feature>
<feature type="region of interest" description="Disordered" evidence="1">
    <location>
        <begin position="1082"/>
        <end position="1110"/>
    </location>
</feature>
<feature type="compositionally biased region" description="Polar residues" evidence="1">
    <location>
        <begin position="838"/>
        <end position="848"/>
    </location>
</feature>
<feature type="compositionally biased region" description="Acidic residues" evidence="1">
    <location>
        <begin position="772"/>
        <end position="786"/>
    </location>
</feature>
<feature type="compositionally biased region" description="Polar residues" evidence="1">
    <location>
        <begin position="970"/>
        <end position="981"/>
    </location>
</feature>
<feature type="compositionally biased region" description="Polar residues" evidence="1">
    <location>
        <begin position="1383"/>
        <end position="1413"/>
    </location>
</feature>
<feature type="compositionally biased region" description="Low complexity" evidence="1">
    <location>
        <begin position="207"/>
        <end position="219"/>
    </location>
</feature>
<feature type="compositionally biased region" description="Low complexity" evidence="1">
    <location>
        <begin position="1415"/>
        <end position="1430"/>
    </location>
</feature>
<feature type="compositionally biased region" description="Polar residues" evidence="1">
    <location>
        <begin position="1258"/>
        <end position="1284"/>
    </location>
</feature>
<feature type="region of interest" description="Disordered" evidence="1">
    <location>
        <begin position="1123"/>
        <end position="1434"/>
    </location>
</feature>
<feature type="compositionally biased region" description="Basic and acidic residues" evidence="1">
    <location>
        <begin position="224"/>
        <end position="237"/>
    </location>
</feature>
<feature type="region of interest" description="Disordered" evidence="1">
    <location>
        <begin position="904"/>
        <end position="998"/>
    </location>
</feature>
<feature type="region of interest" description="Disordered" evidence="1">
    <location>
        <begin position="833"/>
        <end position="883"/>
    </location>
</feature>
<proteinExistence type="predicted"/>
<organism evidence="2 3">
    <name type="scientific">Plakobranchus ocellatus</name>
    <dbReference type="NCBI Taxonomy" id="259542"/>
    <lineage>
        <taxon>Eukaryota</taxon>
        <taxon>Metazoa</taxon>
        <taxon>Spiralia</taxon>
        <taxon>Lophotrochozoa</taxon>
        <taxon>Mollusca</taxon>
        <taxon>Gastropoda</taxon>
        <taxon>Heterobranchia</taxon>
        <taxon>Euthyneura</taxon>
        <taxon>Panpulmonata</taxon>
        <taxon>Sacoglossa</taxon>
        <taxon>Placobranchoidea</taxon>
        <taxon>Plakobranchidae</taxon>
        <taxon>Plakobranchus</taxon>
    </lineage>
</organism>
<feature type="compositionally biased region" description="Polar residues" evidence="1">
    <location>
        <begin position="1192"/>
        <end position="1212"/>
    </location>
</feature>
<evidence type="ECO:0000313" key="3">
    <source>
        <dbReference type="Proteomes" id="UP000735302"/>
    </source>
</evidence>
<feature type="region of interest" description="Disordered" evidence="1">
    <location>
        <begin position="384"/>
        <end position="429"/>
    </location>
</feature>
<name>A0AAV3ZB36_9GAST</name>
<dbReference type="Proteomes" id="UP000735302">
    <property type="component" value="Unassembled WGS sequence"/>
</dbReference>
<gene>
    <name evidence="2" type="ORF">PoB_001887500</name>
</gene>
<feature type="compositionally biased region" description="Low complexity" evidence="1">
    <location>
        <begin position="1151"/>
        <end position="1167"/>
    </location>
</feature>
<feature type="compositionally biased region" description="Basic residues" evidence="1">
    <location>
        <begin position="920"/>
        <end position="930"/>
    </location>
</feature>
<feature type="compositionally biased region" description="Polar residues" evidence="1">
    <location>
        <begin position="403"/>
        <end position="412"/>
    </location>
</feature>
<feature type="compositionally biased region" description="Polar residues" evidence="1">
    <location>
        <begin position="1097"/>
        <end position="1106"/>
    </location>
</feature>
<evidence type="ECO:0000256" key="1">
    <source>
        <dbReference type="SAM" id="MobiDB-lite"/>
    </source>
</evidence>
<comment type="caution">
    <text evidence="2">The sequence shown here is derived from an EMBL/GenBank/DDBJ whole genome shotgun (WGS) entry which is preliminary data.</text>
</comment>
<feature type="compositionally biased region" description="Polar residues" evidence="1">
    <location>
        <begin position="1218"/>
        <end position="1234"/>
    </location>
</feature>
<feature type="compositionally biased region" description="Basic and acidic residues" evidence="1">
    <location>
        <begin position="946"/>
        <end position="963"/>
    </location>
</feature>
<accession>A0AAV3ZB36</accession>
<feature type="compositionally biased region" description="Pro residues" evidence="1">
    <location>
        <begin position="1299"/>
        <end position="1308"/>
    </location>
</feature>
<protein>
    <submittedName>
        <fullName evidence="2">Uncharacterized protein</fullName>
    </submittedName>
</protein>
<reference evidence="2 3" key="1">
    <citation type="journal article" date="2021" name="Elife">
        <title>Chloroplast acquisition without the gene transfer in kleptoplastic sea slugs, Plakobranchus ocellatus.</title>
        <authorList>
            <person name="Maeda T."/>
            <person name="Takahashi S."/>
            <person name="Yoshida T."/>
            <person name="Shimamura S."/>
            <person name="Takaki Y."/>
            <person name="Nagai Y."/>
            <person name="Toyoda A."/>
            <person name="Suzuki Y."/>
            <person name="Arimoto A."/>
            <person name="Ishii H."/>
            <person name="Satoh N."/>
            <person name="Nishiyama T."/>
            <person name="Hasebe M."/>
            <person name="Maruyama T."/>
            <person name="Minagawa J."/>
            <person name="Obokata J."/>
            <person name="Shigenobu S."/>
        </authorList>
    </citation>
    <scope>NUCLEOTIDE SEQUENCE [LARGE SCALE GENOMIC DNA]</scope>
</reference>
<evidence type="ECO:0000313" key="2">
    <source>
        <dbReference type="EMBL" id="GFN92369.1"/>
    </source>
</evidence>
<feature type="compositionally biased region" description="Acidic residues" evidence="1">
    <location>
        <begin position="849"/>
        <end position="858"/>
    </location>
</feature>
<dbReference type="EMBL" id="BLXT01002238">
    <property type="protein sequence ID" value="GFN92369.1"/>
    <property type="molecule type" value="Genomic_DNA"/>
</dbReference>
<feature type="region of interest" description="Disordered" evidence="1">
    <location>
        <begin position="766"/>
        <end position="786"/>
    </location>
</feature>
<feature type="region of interest" description="Disordered" evidence="1">
    <location>
        <begin position="178"/>
        <end position="240"/>
    </location>
</feature>
<sequence>MGRKKSNELVLKEANLERSLIKTIRQRQLQFLGHICRHKGLEHLAITEKIEGKRNRDPVVAAKRLQDLAQGYGSRENIAVLVVRLMLSPGERLRVHDLMRVQRKAQKELLKVLGPHDNLLQLRDGVPKVEELNEVTIDRFGHAKKGRKGSRKALHAENGVSSIGSSLVDELSEASRVMPTFPLSGNNPPNPDGNVPTSGNDKRHTPSSSVSLSFTSQRSNNHSFEIKDQVEGCDSPKHSRFRKKNAFTPQASIENVMERRISEEIKARELKIALSKVLDDVRNQHQSGSGNNENPLITEEDGIMPNWLAQKPRDVKRASNPEEWEEILQRRLTQELVDREIKMMVHDKNENEKSACENDDGVMLSAGEDTNWAKLQKDAKKTSVGLSSEGILSRPITRPVSADNKNSNSNETVHNRPDENDINILTRSDSRDSIDSEVVRMIVNASNSQSTESSHFGQVKETPNVIEKRDHQNFSSLKDKTDINDYDFELEDDRFSVSPSESVSSIDLRLHNEADEIYRLRYFNSQSSYNELPPPPPVRSSASQILLEEEIGSFYPPPSPFSGSDAGAIELDQNKLSARPLSPDSLISQDDFVKPPVTITNIDRDALLFHQMQMARAQAHAGSVASLDSVQSAPMHTTSRRDIFPQARTSSHSIEVLVNIGEDEDVKEEEAFDGSEKVRKNSDTFKKDRWGSISLSESGSTSTITGSREVDIGSVSDTDSAKLGIDHQRFSSSLIEKPMVEKDEAKIFELKASSFMCDITRQGKNGDKLGAFDDDDEDRDTLIGENEDKDIANLEDLDFEGDGSDAVTFQQDEEEKQPELKYKDGLANKFVVDKKESSGTSKTPTDNAYDSDDSDSDESIGNVSLGDGYTAIEFPTNNQRNGSLSMLNVLESEYEDYPELFHRRETFKNGSKSNSMILKKSGKPSVKKRKTRDDDVLITSLTSSSDECRAPKDSSKHLVEDKTKHRNFVNRDSSSKISGRSYNEDYEDIDDLKDGTSKTEDRLESLGAFDEDMNLYEELHYSPTETKLHQKIQTEPAQTDQPSEEDIDALYAKVNKMKMRKIRSESPEKVNMDGLLLLNEPTDAQNTSKLPKLRSGDLTSPPQQNRFDSDDINKANADEEEIFISASDLLPESPPRPLRPPKASNGFSNVLKDLLNESSKSSSQSDSKLSKDSPSESVSRGSMHSNPMRISPQGSSPVHSPRLSSGAKSKLSNGIHDSLSNDSQGNKPPNSQNKPAEPKRLMKSASHVSGIKPEPAGNSLTGNSTSPVLIETHLSSHTASSLPRSSIPDRPQKQHSTEQPPPLPPKRPYFPLSPQHLPQRPHFPLKLQQNQLPHQRHEVKSSEATNTKTHQLGTRPAYLNPAPYLDYSKDGFPPHPTPKPRLSKNTQAPYKLPSSSNTGAAAPFPSSTETHVQSSRKLSPSSTSSRFQQSKLPPGQATIAFPHVEDKSDDEIDNSVLSAHELYPDSHYPASSYLPNFAQYPVGTSILPSKAEIAAAASRLPTQRSIVITYL</sequence>
<keyword evidence="3" id="KW-1185">Reference proteome</keyword>